<dbReference type="InParanoid" id="G4ZCK2"/>
<evidence type="ECO:0000313" key="3">
    <source>
        <dbReference type="Proteomes" id="UP000002640"/>
    </source>
</evidence>
<gene>
    <name evidence="2" type="ORF">PHYSODRAFT_331303</name>
</gene>
<dbReference type="EMBL" id="JH159154">
    <property type="protein sequence ID" value="EGZ17319.1"/>
    <property type="molecule type" value="Genomic_DNA"/>
</dbReference>
<reference evidence="2 3" key="1">
    <citation type="journal article" date="2006" name="Science">
        <title>Phytophthora genome sequences uncover evolutionary origins and mechanisms of pathogenesis.</title>
        <authorList>
            <person name="Tyler B.M."/>
            <person name="Tripathy S."/>
            <person name="Zhang X."/>
            <person name="Dehal P."/>
            <person name="Jiang R.H."/>
            <person name="Aerts A."/>
            <person name="Arredondo F.D."/>
            <person name="Baxter L."/>
            <person name="Bensasson D."/>
            <person name="Beynon J.L."/>
            <person name="Chapman J."/>
            <person name="Damasceno C.M."/>
            <person name="Dorrance A.E."/>
            <person name="Dou D."/>
            <person name="Dickerman A.W."/>
            <person name="Dubchak I.L."/>
            <person name="Garbelotto M."/>
            <person name="Gijzen M."/>
            <person name="Gordon S.G."/>
            <person name="Govers F."/>
            <person name="Grunwald N.J."/>
            <person name="Huang W."/>
            <person name="Ivors K.L."/>
            <person name="Jones R.W."/>
            <person name="Kamoun S."/>
            <person name="Krampis K."/>
            <person name="Lamour K.H."/>
            <person name="Lee M.K."/>
            <person name="McDonald W.H."/>
            <person name="Medina M."/>
            <person name="Meijer H.J."/>
            <person name="Nordberg E.K."/>
            <person name="Maclean D.J."/>
            <person name="Ospina-Giraldo M.D."/>
            <person name="Morris P.F."/>
            <person name="Phuntumart V."/>
            <person name="Putnam N.H."/>
            <person name="Rash S."/>
            <person name="Rose J.K."/>
            <person name="Sakihama Y."/>
            <person name="Salamov A.A."/>
            <person name="Savidor A."/>
            <person name="Scheuring C.F."/>
            <person name="Smith B.M."/>
            <person name="Sobral B.W."/>
            <person name="Terry A."/>
            <person name="Torto-Alalibo T.A."/>
            <person name="Win J."/>
            <person name="Xu Z."/>
            <person name="Zhang H."/>
            <person name="Grigoriev I.V."/>
            <person name="Rokhsar D.S."/>
            <person name="Boore J.L."/>
        </authorList>
    </citation>
    <scope>NUCLEOTIDE SEQUENCE [LARGE SCALE GENOMIC DNA]</scope>
    <source>
        <strain evidence="2 3">P6497</strain>
    </source>
</reference>
<keyword evidence="3" id="KW-1185">Reference proteome</keyword>
<feature type="compositionally biased region" description="Basic and acidic residues" evidence="1">
    <location>
        <begin position="80"/>
        <end position="90"/>
    </location>
</feature>
<evidence type="ECO:0000313" key="2">
    <source>
        <dbReference type="EMBL" id="EGZ17319.1"/>
    </source>
</evidence>
<proteinExistence type="predicted"/>
<dbReference type="GeneID" id="20646263"/>
<dbReference type="KEGG" id="psoj:PHYSODRAFT_331303"/>
<sequence>MTPSICACFVGGVGQGSVPNGYYPSLGARLGQVLVGTVKPKARVEFQARVPPGHDSGGMPVSATDPKLILATLDVRRSAGEGGEELKSTKDICGSTGTTDGRASSSSLAAAAAVVEVVAEEGEEEEEEEEEVERVRQATMTLQKGGRSVAVTAEAAVEERGYDGAAAAYCKEKEGAAELKEREGTAEVSARRTRVVKPAGIRGQGRVTAVEGEGGGDEGAVCG</sequence>
<feature type="compositionally biased region" description="Polar residues" evidence="1">
    <location>
        <begin position="95"/>
        <end position="105"/>
    </location>
</feature>
<evidence type="ECO:0000256" key="1">
    <source>
        <dbReference type="SAM" id="MobiDB-lite"/>
    </source>
</evidence>
<accession>G4ZCK2</accession>
<dbReference type="AlphaFoldDB" id="G4ZCK2"/>
<feature type="region of interest" description="Disordered" evidence="1">
    <location>
        <begin position="80"/>
        <end position="105"/>
    </location>
</feature>
<dbReference type="Proteomes" id="UP000002640">
    <property type="component" value="Unassembled WGS sequence"/>
</dbReference>
<name>G4ZCK2_PHYSP</name>
<organism evidence="2 3">
    <name type="scientific">Phytophthora sojae (strain P6497)</name>
    <name type="common">Soybean stem and root rot agent</name>
    <name type="synonym">Phytophthora megasperma f. sp. glycines</name>
    <dbReference type="NCBI Taxonomy" id="1094619"/>
    <lineage>
        <taxon>Eukaryota</taxon>
        <taxon>Sar</taxon>
        <taxon>Stramenopiles</taxon>
        <taxon>Oomycota</taxon>
        <taxon>Peronosporomycetes</taxon>
        <taxon>Peronosporales</taxon>
        <taxon>Peronosporaceae</taxon>
        <taxon>Phytophthora</taxon>
    </lineage>
</organism>
<protein>
    <submittedName>
        <fullName evidence="2">Uncharacterized protein</fullName>
    </submittedName>
</protein>
<dbReference type="RefSeq" id="XP_009526377.1">
    <property type="nucleotide sequence ID" value="XM_009528082.1"/>
</dbReference>